<dbReference type="Proteomes" id="UP001338125">
    <property type="component" value="Unassembled WGS sequence"/>
</dbReference>
<evidence type="ECO:0000256" key="1">
    <source>
        <dbReference type="SAM" id="MobiDB-lite"/>
    </source>
</evidence>
<proteinExistence type="predicted"/>
<comment type="caution">
    <text evidence="2">The sequence shown here is derived from an EMBL/GenBank/DDBJ whole genome shotgun (WGS) entry which is preliminary data.</text>
</comment>
<gene>
    <name evidence="2" type="ORF">PT974_07993</name>
</gene>
<feature type="region of interest" description="Disordered" evidence="1">
    <location>
        <begin position="1"/>
        <end position="22"/>
    </location>
</feature>
<name>A0ABR0SCP0_9HYPO</name>
<reference evidence="2 3" key="1">
    <citation type="submission" date="2024-01" db="EMBL/GenBank/DDBJ databases">
        <title>Complete genome of Cladobotryum mycophilum ATHUM6906.</title>
        <authorList>
            <person name="Christinaki A.C."/>
            <person name="Myridakis A.I."/>
            <person name="Kouvelis V.N."/>
        </authorList>
    </citation>
    <scope>NUCLEOTIDE SEQUENCE [LARGE SCALE GENOMIC DNA]</scope>
    <source>
        <strain evidence="2 3">ATHUM6906</strain>
    </source>
</reference>
<feature type="compositionally biased region" description="Gly residues" evidence="1">
    <location>
        <begin position="55"/>
        <end position="72"/>
    </location>
</feature>
<feature type="region of interest" description="Disordered" evidence="1">
    <location>
        <begin position="50"/>
        <end position="90"/>
    </location>
</feature>
<evidence type="ECO:0000313" key="3">
    <source>
        <dbReference type="Proteomes" id="UP001338125"/>
    </source>
</evidence>
<evidence type="ECO:0000313" key="2">
    <source>
        <dbReference type="EMBL" id="KAK5989734.1"/>
    </source>
</evidence>
<protein>
    <submittedName>
        <fullName evidence="2">Uncharacterized protein</fullName>
    </submittedName>
</protein>
<accession>A0ABR0SCP0</accession>
<sequence length="189" mass="20668">MSVPFNGLTIGPPPSTTTSNTTEIRELRRAVENLEAWVKLLAGRVNPPVVVPSAGGTGGSGTDEPGSTGGSDGVMASPVPRRPSPYWPATRSYSSRIRRGMTDLRPSVSLELPSRHHNQRLEDTKKEAYQAGEDLLGSVASRIMGLLLDHDELWESPVLRELEAMGDLIPDQRRVSFREIWKTGQALEQ</sequence>
<dbReference type="EMBL" id="JAVFKD010000014">
    <property type="protein sequence ID" value="KAK5989734.1"/>
    <property type="molecule type" value="Genomic_DNA"/>
</dbReference>
<keyword evidence="3" id="KW-1185">Reference proteome</keyword>
<organism evidence="2 3">
    <name type="scientific">Cladobotryum mycophilum</name>
    <dbReference type="NCBI Taxonomy" id="491253"/>
    <lineage>
        <taxon>Eukaryota</taxon>
        <taxon>Fungi</taxon>
        <taxon>Dikarya</taxon>
        <taxon>Ascomycota</taxon>
        <taxon>Pezizomycotina</taxon>
        <taxon>Sordariomycetes</taxon>
        <taxon>Hypocreomycetidae</taxon>
        <taxon>Hypocreales</taxon>
        <taxon>Hypocreaceae</taxon>
        <taxon>Cladobotryum</taxon>
    </lineage>
</organism>